<dbReference type="GO" id="GO:0005942">
    <property type="term" value="C:phosphatidylinositol 3-kinase complex"/>
    <property type="evidence" value="ECO:0007669"/>
    <property type="project" value="TreeGrafter"/>
</dbReference>
<feature type="compositionally biased region" description="Acidic residues" evidence="6">
    <location>
        <begin position="508"/>
        <end position="518"/>
    </location>
</feature>
<dbReference type="Pfam" id="PF00454">
    <property type="entry name" value="PI3_PI4_kinase"/>
    <property type="match status" value="1"/>
</dbReference>
<dbReference type="InterPro" id="IPR016024">
    <property type="entry name" value="ARM-type_fold"/>
</dbReference>
<dbReference type="SUPFAM" id="SSF49562">
    <property type="entry name" value="C2 domain (Calcium/lipid-binding domain, CaLB)"/>
    <property type="match status" value="1"/>
</dbReference>
<feature type="domain" description="PI3K/PI4K catalytic" evidence="8">
    <location>
        <begin position="2401"/>
        <end position="2685"/>
    </location>
</feature>
<dbReference type="InterPro" id="IPR000403">
    <property type="entry name" value="PI3/4_kinase_cat_dom"/>
</dbReference>
<dbReference type="SMART" id="SM00146">
    <property type="entry name" value="PI3Kc"/>
    <property type="match status" value="1"/>
</dbReference>
<dbReference type="SMART" id="SM00145">
    <property type="entry name" value="PI3Ka"/>
    <property type="match status" value="1"/>
</dbReference>
<dbReference type="InterPro" id="IPR002420">
    <property type="entry name" value="PI3K-type_C2_dom"/>
</dbReference>
<feature type="compositionally biased region" description="Polar residues" evidence="6">
    <location>
        <begin position="1352"/>
        <end position="1374"/>
    </location>
</feature>
<feature type="compositionally biased region" description="Polar residues" evidence="6">
    <location>
        <begin position="16"/>
        <end position="30"/>
    </location>
</feature>
<evidence type="ECO:0000256" key="3">
    <source>
        <dbReference type="ARBA" id="ARBA00022777"/>
    </source>
</evidence>
<dbReference type="InterPro" id="IPR011009">
    <property type="entry name" value="Kinase-like_dom_sf"/>
</dbReference>
<dbReference type="Gene3D" id="3.10.20.770">
    <property type="match status" value="1"/>
</dbReference>
<dbReference type="Proteomes" id="UP000481153">
    <property type="component" value="Unassembled WGS sequence"/>
</dbReference>
<organism evidence="12 13">
    <name type="scientific">Aphanomyces euteiches</name>
    <dbReference type="NCBI Taxonomy" id="100861"/>
    <lineage>
        <taxon>Eukaryota</taxon>
        <taxon>Sar</taxon>
        <taxon>Stramenopiles</taxon>
        <taxon>Oomycota</taxon>
        <taxon>Saprolegniomycetes</taxon>
        <taxon>Saprolegniales</taxon>
        <taxon>Verrucalvaceae</taxon>
        <taxon>Aphanomyces</taxon>
    </lineage>
</organism>
<comment type="caution">
    <text evidence="12">The sequence shown here is derived from an EMBL/GenBank/DDBJ whole genome shotgun (WGS) entry which is preliminary data.</text>
</comment>
<evidence type="ECO:0000259" key="7">
    <source>
        <dbReference type="PROSITE" id="PS50003"/>
    </source>
</evidence>
<dbReference type="SUPFAM" id="SSF48371">
    <property type="entry name" value="ARM repeat"/>
    <property type="match status" value="1"/>
</dbReference>
<feature type="region of interest" description="Disordered" evidence="6">
    <location>
        <begin position="543"/>
        <end position="567"/>
    </location>
</feature>
<feature type="compositionally biased region" description="Polar residues" evidence="6">
    <location>
        <begin position="887"/>
        <end position="896"/>
    </location>
</feature>
<dbReference type="SMART" id="SM00233">
    <property type="entry name" value="PH"/>
    <property type="match status" value="2"/>
</dbReference>
<feature type="domain" description="PH" evidence="7">
    <location>
        <begin position="2006"/>
        <end position="2116"/>
    </location>
</feature>
<feature type="compositionally biased region" description="Polar residues" evidence="6">
    <location>
        <begin position="302"/>
        <end position="327"/>
    </location>
</feature>
<dbReference type="GO" id="GO:0035005">
    <property type="term" value="F:1-phosphatidylinositol-4-phosphate 3-kinase activity"/>
    <property type="evidence" value="ECO:0007669"/>
    <property type="project" value="TreeGrafter"/>
</dbReference>
<evidence type="ECO:0008006" key="14">
    <source>
        <dbReference type="Google" id="ProtNLM"/>
    </source>
</evidence>
<evidence type="ECO:0000256" key="6">
    <source>
        <dbReference type="SAM" id="MobiDB-lite"/>
    </source>
</evidence>
<feature type="domain" description="PH" evidence="7">
    <location>
        <begin position="1589"/>
        <end position="1689"/>
    </location>
</feature>
<feature type="domain" description="PIK helical" evidence="9">
    <location>
        <begin position="2150"/>
        <end position="2326"/>
    </location>
</feature>
<dbReference type="Pfam" id="PF00794">
    <property type="entry name" value="PI3K_rbd"/>
    <property type="match status" value="1"/>
</dbReference>
<dbReference type="Gene3D" id="1.10.1070.11">
    <property type="entry name" value="Phosphatidylinositol 3-/4-kinase, catalytic domain"/>
    <property type="match status" value="1"/>
</dbReference>
<feature type="compositionally biased region" description="Polar residues" evidence="6">
    <location>
        <begin position="108"/>
        <end position="120"/>
    </location>
</feature>
<keyword evidence="1" id="KW-0808">Transferase</keyword>
<feature type="domain" description="C2 PI3K-type" evidence="11">
    <location>
        <begin position="1835"/>
        <end position="1997"/>
    </location>
</feature>
<feature type="compositionally biased region" description="Polar residues" evidence="6">
    <location>
        <begin position="1389"/>
        <end position="1399"/>
    </location>
</feature>
<dbReference type="InterPro" id="IPR001263">
    <property type="entry name" value="PI3K_accessory_dom"/>
</dbReference>
<dbReference type="VEuPathDB" id="FungiDB:AeMF1_000830"/>
<dbReference type="Pfam" id="PF00792">
    <property type="entry name" value="PI3K_C2"/>
    <property type="match status" value="1"/>
</dbReference>
<feature type="compositionally biased region" description="Basic and acidic residues" evidence="6">
    <location>
        <begin position="553"/>
        <end position="562"/>
    </location>
</feature>
<dbReference type="PROSITE" id="PS51547">
    <property type="entry name" value="C2_PI3K"/>
    <property type="match status" value="1"/>
</dbReference>
<reference evidence="12 13" key="1">
    <citation type="submission" date="2019-07" db="EMBL/GenBank/DDBJ databases">
        <title>Genomics analysis of Aphanomyces spp. identifies a new class of oomycete effector associated with host adaptation.</title>
        <authorList>
            <person name="Gaulin E."/>
        </authorList>
    </citation>
    <scope>NUCLEOTIDE SEQUENCE [LARGE SCALE GENOMIC DNA]</scope>
    <source>
        <strain evidence="12 13">ATCC 201684</strain>
    </source>
</reference>
<gene>
    <name evidence="12" type="ORF">Ae201684_003568</name>
</gene>
<dbReference type="GO" id="GO:0005524">
    <property type="term" value="F:ATP binding"/>
    <property type="evidence" value="ECO:0007669"/>
    <property type="project" value="UniProtKB-KW"/>
</dbReference>
<feature type="region of interest" description="Disordered" evidence="6">
    <location>
        <begin position="1123"/>
        <end position="1194"/>
    </location>
</feature>
<proteinExistence type="inferred from homology"/>
<dbReference type="InterPro" id="IPR042236">
    <property type="entry name" value="PI3K_accessory_sf"/>
</dbReference>
<comment type="similarity">
    <text evidence="5">Belongs to the PI3/PI4-kinase family.</text>
</comment>
<dbReference type="InterPro" id="IPR015433">
    <property type="entry name" value="PI3/4_kinase"/>
</dbReference>
<dbReference type="Gene3D" id="2.30.29.30">
    <property type="entry name" value="Pleckstrin-homology domain (PH domain)/Phosphotyrosine-binding domain (PTB)"/>
    <property type="match status" value="2"/>
</dbReference>
<evidence type="ECO:0000256" key="5">
    <source>
        <dbReference type="PROSITE-ProRule" id="PRU00880"/>
    </source>
</evidence>
<dbReference type="Gene3D" id="3.30.1010.10">
    <property type="entry name" value="Phosphatidylinositol 3-kinase Catalytic Subunit, Chain A, domain 4"/>
    <property type="match status" value="1"/>
</dbReference>
<feature type="region of interest" description="Disordered" evidence="6">
    <location>
        <begin position="108"/>
        <end position="251"/>
    </location>
</feature>
<dbReference type="EMBL" id="VJMJ01000041">
    <property type="protein sequence ID" value="KAF0740996.1"/>
    <property type="molecule type" value="Genomic_DNA"/>
</dbReference>
<name>A0A6G0XL95_9STRA</name>
<feature type="region of interest" description="Disordered" evidence="6">
    <location>
        <begin position="1465"/>
        <end position="1496"/>
    </location>
</feature>
<keyword evidence="4" id="KW-0067">ATP-binding</keyword>
<feature type="region of interest" description="Disordered" evidence="6">
    <location>
        <begin position="688"/>
        <end position="767"/>
    </location>
</feature>
<dbReference type="PANTHER" id="PTHR10048:SF14">
    <property type="entry name" value="LD28067P"/>
    <property type="match status" value="1"/>
</dbReference>
<dbReference type="InterPro" id="IPR018936">
    <property type="entry name" value="PI3/4_kinase_CS"/>
</dbReference>
<accession>A0A6G0XL95</accession>
<keyword evidence="2" id="KW-0547">Nucleotide-binding</keyword>
<dbReference type="GO" id="GO:0005886">
    <property type="term" value="C:plasma membrane"/>
    <property type="evidence" value="ECO:0007669"/>
    <property type="project" value="TreeGrafter"/>
</dbReference>
<evidence type="ECO:0000259" key="11">
    <source>
        <dbReference type="PROSITE" id="PS51547"/>
    </source>
</evidence>
<evidence type="ECO:0000256" key="2">
    <source>
        <dbReference type="ARBA" id="ARBA00022741"/>
    </source>
</evidence>
<feature type="region of interest" description="Disordered" evidence="6">
    <location>
        <begin position="783"/>
        <end position="1027"/>
    </location>
</feature>
<dbReference type="InterPro" id="IPR011993">
    <property type="entry name" value="PH-like_dom_sf"/>
</dbReference>
<dbReference type="PROSITE" id="PS51546">
    <property type="entry name" value="PI3K_RBD"/>
    <property type="match status" value="1"/>
</dbReference>
<feature type="domain" description="PI3K-RBD" evidence="10">
    <location>
        <begin position="1694"/>
        <end position="1792"/>
    </location>
</feature>
<evidence type="ECO:0000256" key="1">
    <source>
        <dbReference type="ARBA" id="ARBA00022679"/>
    </source>
</evidence>
<keyword evidence="13" id="KW-1185">Reference proteome</keyword>
<dbReference type="Pfam" id="PF00169">
    <property type="entry name" value="PH"/>
    <property type="match status" value="2"/>
</dbReference>
<dbReference type="GO" id="GO:0048015">
    <property type="term" value="P:phosphatidylinositol-mediated signaling"/>
    <property type="evidence" value="ECO:0007669"/>
    <property type="project" value="TreeGrafter"/>
</dbReference>
<feature type="region of interest" description="Disordered" evidence="6">
    <location>
        <begin position="1"/>
        <end position="82"/>
    </location>
</feature>
<sequence>MGGKTRDEAMPGSHRTPPNSDGTSANVPTSRRNRRSLFGGKDDDSARDNQQRHSMIGFIPSAPPSKGGGLFGFFKKKPKEQYFPPISPRSYAIYADRRPMEFTMMNTNNTELVSNDSRQQQFDDDDPKTDESADRVALGRNPTTAPSPRDGRQNRSMSVPANAVVQSTSSYPVGQTLDDLQEDNEQKLESTTSEANVAKPSLQAYLEKYGGGKFDNSSAKEKESELKSSPAPAGERTEQSPTIGDHSMEDRPRVVLYTGPAIIEQRQDVVSPQGYAADIKEPSSNEYPSEYPFESKSGYGRVSTSEPASSASAFQQMLNDEQPENIKSNIRSGNIAQEDLQLPPQITHFSTTKQQNLSSSMEEINLPEPEYKVSHIDEPESHNEQVETAYFESPVGRQFLSSYEQLPQNEEPSSRTDFEQTPSQMDSANDGYQQPIQQSPSKFQLDKQDSSLESNMQLFLTPYSALGNSQTTLDPHDTVDEADQPAHQSLRREFVPPPATLIHGSFDIDSENDSESNDELPPTIVVKSTTSVKAVEKVSLRSMGDKAFYSPESSEKESDFDHQSSSGVFRHPYHALERLDEDQHKLSANVLQNNIPRTIGETAVEEDDKFDGENSLPFAEYSAKNAGRGLADSDDDNDEYNGMDTLSSTHAVRSFQLGQPMTKTSVLPSSDRRGYEFLVTPSAQQPVFQDSFSRRSAAPAYDSDDEDLDNTTRAVKSFRHSGQQSAPYQSRGENENLPGNFVNAHQPPRSNQDSLRGSPARHYPGWEEDVEVRQNTYQYAQNDGFRLAPVSQRTNSSRDGSEDLRNYGGRMSYTPPRPSARNESLPQRSTPPPRHDGGRMMNTPPHQYTPNDGQGPFQPYRNDAARNVNPIPNRSPSREVENYGRNMVQQPYQPSRNDGGRMNTPPRPFPPKESSVDLRLGSEQPYGLSRSRGASIDSSSARSDVRKMKTPPRPVSSQEAYANLLLGSEQPRGLPRNRDASMGFSSKPQPSWFDDRNMRGRPPQSYEPPRSNGGRISRSPMHPYHGREIDENARFGTYQYQHLKDSNPRSQYPAAQDRRPAMYAPPSVQPKFPPFGNVDDEEDDFQNIDNTTHAVKSFRQTRHSGGSNTNSLHDIRRNEVNIQRGQQRPQRHVFASQSEDGYQRRTDQPSPTPYLRENERFDRNVPISNRPLRTPDYARNNGSHSIPQGRGPSVDGSFYSTTYYDSVMRSSAFNQDPHIRGTYMEHTSNIPSPTEALYDGAQDDSDTDNTPHARNYDNDETDESQDQGLTLEQLRLHDQQSRAYRQEPYNERDSYFGGRNISRPPSEGHASRQSFGPRVQEAPVVMELTSDALREHNARTSIHGAMVRDSIGGSSQFPRQQQSYPVRDSFQNGNVELGSRQSFRDSRQMNDISSPNDSNLRAEGNALECKVDSLYNENMVDAANVLNEEVGQLDAAQLSDNRGDALSNSTGSPANTIVLGSVHETTKPPASQRKSGAQQGRPKLAPPGNPPQSNWYPMPRLANVDEKDKMCTEFTILFNRIASEKKMSKETLEIRAAFPEYKLEKSDWMLAKKRTQQDDLVTIQCVARLPMDLLVSDSTDNTGKSATKQNSLAGFLLKRGEVNVTMQRRYMILADNELVYYKENPELNKGWFGKEKPRGSLHMGNVSLIRPYLDSLTLELVTNKRTWVLQAESEREYKAWARALCHCVPYEAVDVVFRRMFQLAEVDASNVNEVRLATLPSFTVQETVDHILINYLQMAGALPLKPHRPEDFFLKVTGYRDYMVNPSSPVSRYSHVQECLFTKKTLCLTLVHRDAISDSIHDAALLSERLAKSFLKPQESNQKVELENAVASGLYKRPLTFAIQEVRHIRPQDNTHIVVTAELIYAGRRLEKIADTAEVPLIAQKKGTSGKWTNPRWYSTGLNICALPRETRLVFTIFGFQTTQTNKWTQLATTGISIFNSDGLLNQGELILPLLDTNRSSCHSGPLPQILLANASYLIITLASPRLTMKFDWTSYQGSEYQPDISLDRHGWLYERAAASISAPWTEKWCQINHATFSFSIASDSKSGTLQSFSLEGATVVTSDSTSAKSTSTMRRDLKTWVFTVHLQRSQRAFVFAARTRQERESWIQTIQLVAAMTNDLDDEAHSVKDAPEPGQDKHASYLNKFVKPVGVAQASNLGDFEYLVQLIQENPLFNLTGYEKVILWRHRRAFLGSFEALPRILSSVNWLDPEQVNEIVSILPAWTTPRHPVAYIALLDLTHAHVRQFAVEQLSKLTDSAFRQFLPQLVQALKSEAYHTSPLAGLLIERALKNPNQIGFDLFWCLKVETYQPQHQERFGLLLNSYVDVCSLKIHAILRFQEELFAEGGRLDKICIEVRRLKATNVSEREVTAKLHNLLDQLNETLPSSFQLPIDPRIEVGKLIVAKCYVMNSAKSPLWLEFENAEAGQQSTAVIFKSGEDLRQEMLILQLLRVIDDMWREDGKNFALEPYRCVCTGPHTGVIQAVPRSASSTEIQNRGHSTRGLLGAVTEDCYLVWIQEHNSSSRSQKTAMDLFMRSLAGYSVATYVLGLGNRQYDNIMMTHEGRVFLTDLSHFLGVYKYVPLLDMTLKRDPTPFVLTPQMSFVFGGEASPSFLKFIKLCGDAFNVVRQHLHLLVTLLVSMLPAELPELVDRESIQYIVETICPELDKTEAFLHFETLVRQIHSLKWNTASH</sequence>
<dbReference type="SUPFAM" id="SSF54236">
    <property type="entry name" value="Ubiquitin-like"/>
    <property type="match status" value="1"/>
</dbReference>
<dbReference type="InterPro" id="IPR035892">
    <property type="entry name" value="C2_domain_sf"/>
</dbReference>
<feature type="compositionally biased region" description="Polar residues" evidence="6">
    <location>
        <begin position="401"/>
        <end position="411"/>
    </location>
</feature>
<feature type="compositionally biased region" description="Polar residues" evidence="6">
    <location>
        <begin position="154"/>
        <end position="173"/>
    </location>
</feature>
<feature type="compositionally biased region" description="Basic and acidic residues" evidence="6">
    <location>
        <begin position="40"/>
        <end position="51"/>
    </location>
</feature>
<dbReference type="GO" id="GO:0016303">
    <property type="term" value="F:1-phosphatidylinositol-3-kinase activity"/>
    <property type="evidence" value="ECO:0007669"/>
    <property type="project" value="TreeGrafter"/>
</dbReference>
<evidence type="ECO:0000313" key="12">
    <source>
        <dbReference type="EMBL" id="KAF0740996.1"/>
    </source>
</evidence>
<dbReference type="PROSITE" id="PS50003">
    <property type="entry name" value="PH_DOMAIN"/>
    <property type="match status" value="2"/>
</dbReference>
<dbReference type="InterPro" id="IPR036940">
    <property type="entry name" value="PI3/4_kinase_cat_sf"/>
</dbReference>
<evidence type="ECO:0000313" key="13">
    <source>
        <dbReference type="Proteomes" id="UP000481153"/>
    </source>
</evidence>
<dbReference type="PROSITE" id="PS00915">
    <property type="entry name" value="PI3_4_KINASE_1"/>
    <property type="match status" value="1"/>
</dbReference>
<protein>
    <recommendedName>
        <fullName evidence="14">PH domain-containing protein</fullName>
    </recommendedName>
</protein>
<feature type="region of interest" description="Disordered" evidence="6">
    <location>
        <begin position="401"/>
        <end position="450"/>
    </location>
</feature>
<feature type="region of interest" description="Disordered" evidence="6">
    <location>
        <begin position="468"/>
        <end position="523"/>
    </location>
</feature>
<dbReference type="PANTHER" id="PTHR10048">
    <property type="entry name" value="PHOSPHATIDYLINOSITOL KINASE"/>
    <property type="match status" value="1"/>
</dbReference>
<dbReference type="GO" id="GO:0016477">
    <property type="term" value="P:cell migration"/>
    <property type="evidence" value="ECO:0007669"/>
    <property type="project" value="TreeGrafter"/>
</dbReference>
<dbReference type="SUPFAM" id="SSF56112">
    <property type="entry name" value="Protein kinase-like (PK-like)"/>
    <property type="match status" value="1"/>
</dbReference>
<dbReference type="GO" id="GO:0005737">
    <property type="term" value="C:cytoplasm"/>
    <property type="evidence" value="ECO:0007669"/>
    <property type="project" value="TreeGrafter"/>
</dbReference>
<feature type="compositionally biased region" description="Polar residues" evidence="6">
    <location>
        <begin position="1468"/>
        <end position="1478"/>
    </location>
</feature>
<feature type="region of interest" description="Disordered" evidence="6">
    <location>
        <begin position="278"/>
        <end position="327"/>
    </location>
</feature>
<dbReference type="Pfam" id="PF00613">
    <property type="entry name" value="PI3Ka"/>
    <property type="match status" value="1"/>
</dbReference>
<feature type="region of interest" description="Disordered" evidence="6">
    <location>
        <begin position="1349"/>
        <end position="1403"/>
    </location>
</feature>
<evidence type="ECO:0000256" key="4">
    <source>
        <dbReference type="ARBA" id="ARBA00022840"/>
    </source>
</evidence>
<feature type="compositionally biased region" description="Polar residues" evidence="6">
    <location>
        <begin position="419"/>
        <end position="442"/>
    </location>
</feature>
<dbReference type="InterPro" id="IPR029071">
    <property type="entry name" value="Ubiquitin-like_domsf"/>
</dbReference>
<dbReference type="Gene3D" id="1.25.40.70">
    <property type="entry name" value="Phosphatidylinositol 3-kinase, accessory domain (PIK)"/>
    <property type="match status" value="1"/>
</dbReference>
<dbReference type="PROSITE" id="PS50290">
    <property type="entry name" value="PI3_4_KINASE_3"/>
    <property type="match status" value="1"/>
</dbReference>
<evidence type="ECO:0000259" key="8">
    <source>
        <dbReference type="PROSITE" id="PS50290"/>
    </source>
</evidence>
<keyword evidence="3" id="KW-0418">Kinase</keyword>
<evidence type="ECO:0000259" key="10">
    <source>
        <dbReference type="PROSITE" id="PS51546"/>
    </source>
</evidence>
<dbReference type="InterPro" id="IPR001849">
    <property type="entry name" value="PH_domain"/>
</dbReference>
<dbReference type="GO" id="GO:0043491">
    <property type="term" value="P:phosphatidylinositol 3-kinase/protein kinase B signal transduction"/>
    <property type="evidence" value="ECO:0007669"/>
    <property type="project" value="TreeGrafter"/>
</dbReference>
<dbReference type="PROSITE" id="PS51545">
    <property type="entry name" value="PIK_HELICAL"/>
    <property type="match status" value="1"/>
</dbReference>
<feature type="compositionally biased region" description="Basic and acidic residues" evidence="6">
    <location>
        <begin position="1274"/>
        <end position="1294"/>
    </location>
</feature>
<dbReference type="InterPro" id="IPR000341">
    <property type="entry name" value="PI3K_Ras-bd_dom"/>
</dbReference>
<evidence type="ECO:0000259" key="9">
    <source>
        <dbReference type="PROSITE" id="PS51545"/>
    </source>
</evidence>
<dbReference type="SUPFAM" id="SSF50729">
    <property type="entry name" value="PH domain-like"/>
    <property type="match status" value="2"/>
</dbReference>
<dbReference type="Gene3D" id="2.60.40.150">
    <property type="entry name" value="C2 domain"/>
    <property type="match status" value="1"/>
</dbReference>
<feature type="region of interest" description="Disordered" evidence="6">
    <location>
        <begin position="1222"/>
        <end position="1319"/>
    </location>
</feature>
<feature type="compositionally biased region" description="Low complexity" evidence="6">
    <location>
        <begin position="929"/>
        <end position="942"/>
    </location>
</feature>